<evidence type="ECO:0000313" key="6">
    <source>
        <dbReference type="EMBL" id="RSM90387.1"/>
    </source>
</evidence>
<evidence type="ECO:0000256" key="1">
    <source>
        <dbReference type="ARBA" id="ARBA00009213"/>
    </source>
</evidence>
<dbReference type="Gene3D" id="3.40.630.30">
    <property type="match status" value="2"/>
</dbReference>
<dbReference type="GO" id="GO:0030649">
    <property type="term" value="P:aminoglycoside antibiotic catabolic process"/>
    <property type="evidence" value="ECO:0007669"/>
    <property type="project" value="TreeGrafter"/>
</dbReference>
<reference evidence="6 7" key="1">
    <citation type="submission" date="2018-05" db="EMBL/GenBank/DDBJ databases">
        <title>Evolution of GPA BGCs.</title>
        <authorList>
            <person name="Waglechner N."/>
            <person name="Wright G.D."/>
        </authorList>
    </citation>
    <scope>NUCLEOTIDE SEQUENCE [LARGE SCALE GENOMIC DNA]</scope>
    <source>
        <strain evidence="6 7">A82846</strain>
    </source>
</reference>
<feature type="binding site" evidence="4">
    <location>
        <begin position="126"/>
        <end position="127"/>
    </location>
    <ligand>
        <name>acetyl-CoA</name>
        <dbReference type="ChEBI" id="CHEBI:57288"/>
    </ligand>
</feature>
<dbReference type="PANTHER" id="PTHR37817">
    <property type="entry name" value="N-ACETYLTRANSFERASE EIS"/>
    <property type="match status" value="1"/>
</dbReference>
<comment type="caution">
    <text evidence="6">The sequence shown here is derived from an EMBL/GenBank/DDBJ whole genome shotgun (WGS) entry which is preliminary data.</text>
</comment>
<evidence type="ECO:0000256" key="4">
    <source>
        <dbReference type="HAMAP-Rule" id="MF_01812"/>
    </source>
</evidence>
<dbReference type="PANTHER" id="PTHR37817:SF1">
    <property type="entry name" value="N-ACETYLTRANSFERASE EIS"/>
    <property type="match status" value="1"/>
</dbReference>
<dbReference type="Pfam" id="PF13527">
    <property type="entry name" value="Acetyltransf_9"/>
    <property type="match status" value="1"/>
</dbReference>
<dbReference type="OrthoDB" id="8399956at2"/>
<dbReference type="Proteomes" id="UP000287547">
    <property type="component" value="Unassembled WGS sequence"/>
</dbReference>
<feature type="domain" description="N-acetyltransferase" evidence="5">
    <location>
        <begin position="10"/>
        <end position="157"/>
    </location>
</feature>
<keyword evidence="2 4" id="KW-0808">Transferase</keyword>
<gene>
    <name evidence="6" type="ORF">DMH04_02610</name>
</gene>
<comment type="similarity">
    <text evidence="1 4">Belongs to the acetyltransferase Eis family.</text>
</comment>
<dbReference type="Gene3D" id="3.30.1050.10">
    <property type="entry name" value="SCP2 sterol-binding domain"/>
    <property type="match status" value="1"/>
</dbReference>
<comment type="subunit">
    <text evidence="4">Homohexamer; trimer of dimers.</text>
</comment>
<dbReference type="AlphaFoldDB" id="A0A428ZQP8"/>
<dbReference type="InterPro" id="IPR000182">
    <property type="entry name" value="GNAT_dom"/>
</dbReference>
<dbReference type="InterPro" id="IPR051554">
    <property type="entry name" value="Acetyltransferase_Eis"/>
</dbReference>
<feature type="binding site" evidence="4">
    <location>
        <begin position="90"/>
        <end position="92"/>
    </location>
    <ligand>
        <name>acetyl-CoA</name>
        <dbReference type="ChEBI" id="CHEBI:57288"/>
    </ligand>
</feature>
<dbReference type="SUPFAM" id="SSF55718">
    <property type="entry name" value="SCP-like"/>
    <property type="match status" value="1"/>
</dbReference>
<organism evidence="6 7">
    <name type="scientific">Kibdelosporangium aridum</name>
    <dbReference type="NCBI Taxonomy" id="2030"/>
    <lineage>
        <taxon>Bacteria</taxon>
        <taxon>Bacillati</taxon>
        <taxon>Actinomycetota</taxon>
        <taxon>Actinomycetes</taxon>
        <taxon>Pseudonocardiales</taxon>
        <taxon>Pseudonocardiaceae</taxon>
        <taxon>Kibdelosporangium</taxon>
    </lineage>
</organism>
<dbReference type="SUPFAM" id="SSF55729">
    <property type="entry name" value="Acyl-CoA N-acyltransferases (Nat)"/>
    <property type="match status" value="1"/>
</dbReference>
<proteinExistence type="inferred from homology"/>
<dbReference type="GO" id="GO:0034069">
    <property type="term" value="F:aminoglycoside N-acetyltransferase activity"/>
    <property type="evidence" value="ECO:0007669"/>
    <property type="project" value="TreeGrafter"/>
</dbReference>
<dbReference type="Pfam" id="PF13530">
    <property type="entry name" value="SCP2_2"/>
    <property type="match status" value="1"/>
</dbReference>
<dbReference type="Pfam" id="PF17668">
    <property type="entry name" value="Acetyltransf_17"/>
    <property type="match status" value="1"/>
</dbReference>
<keyword evidence="3 4" id="KW-0012">Acyltransferase</keyword>
<dbReference type="InterPro" id="IPR022902">
    <property type="entry name" value="NAcTrfase_Eis"/>
</dbReference>
<dbReference type="EMBL" id="QHKI01000002">
    <property type="protein sequence ID" value="RSM90387.1"/>
    <property type="molecule type" value="Genomic_DNA"/>
</dbReference>
<evidence type="ECO:0000256" key="3">
    <source>
        <dbReference type="ARBA" id="ARBA00023315"/>
    </source>
</evidence>
<dbReference type="InterPro" id="IPR016181">
    <property type="entry name" value="Acyl_CoA_acyltransferase"/>
</dbReference>
<evidence type="ECO:0000259" key="5">
    <source>
        <dbReference type="PROSITE" id="PS51186"/>
    </source>
</evidence>
<dbReference type="InterPro" id="IPR025559">
    <property type="entry name" value="Eis_dom"/>
</dbReference>
<sequence length="410" mass="45047">MTSSAVMADFAVRVLTEDAELRAAHSLLRVALHSPPMSDSDWESVRPTYAPKRYFGAIADGVAVGSAYVYDSAMAVPGGNTVLMGGLARVGVRADYRRRGVMTELMRFQLADAKANSQVLSTLHASETGIYGRFGYGIGTRAREIHLIKPRMRAGVPRSGRVRMLSSAEAIEQTAPLYERIGLYRTGMMARGRDWWTVQFENPTRGDEPYLVAVHSGPDGDDGYVIYKAKGNDSYVADDYGATLEVFDLFGANQAARNELWRFLIEIDLVSEIHAHSRPVDEPVELLLENPRSCITRNVDDEVWVRLVDVPAALSARTYGDADPVAVTVNDAFLPENSGTYLVSRDGVTKTTAQAELTLDVDTLGMLYFGAWRPSDLAAVGRIKVSDHTALARADRLFEPDSIPWCGTDF</sequence>
<feature type="active site" description="Proton donor" evidence="4">
    <location>
        <position position="131"/>
    </location>
</feature>
<evidence type="ECO:0000256" key="2">
    <source>
        <dbReference type="ARBA" id="ARBA00022679"/>
    </source>
</evidence>
<protein>
    <submittedName>
        <fullName evidence="6">GNAT family N-acetyltransferase</fullName>
    </submittedName>
</protein>
<dbReference type="InterPro" id="IPR036527">
    <property type="entry name" value="SCP2_sterol-bd_dom_sf"/>
</dbReference>
<dbReference type="PROSITE" id="PS51186">
    <property type="entry name" value="GNAT"/>
    <property type="match status" value="1"/>
</dbReference>
<name>A0A428ZQP8_KIBAR</name>
<dbReference type="CDD" id="cd04301">
    <property type="entry name" value="NAT_SF"/>
    <property type="match status" value="1"/>
</dbReference>
<dbReference type="HAMAP" id="MF_01812">
    <property type="entry name" value="Eis"/>
    <property type="match status" value="1"/>
</dbReference>
<feature type="active site" description="Proton acceptor; via carboxylate" evidence="4">
    <location>
        <position position="410"/>
    </location>
</feature>
<accession>A0A428ZQP8</accession>
<evidence type="ECO:0000313" key="7">
    <source>
        <dbReference type="Proteomes" id="UP000287547"/>
    </source>
</evidence>
<dbReference type="InterPro" id="IPR041380">
    <property type="entry name" value="Acetyltransf_17"/>
</dbReference>
<dbReference type="NCBIfam" id="NF002367">
    <property type="entry name" value="PRK01346.1-4"/>
    <property type="match status" value="1"/>
</dbReference>
<feature type="binding site" evidence="4">
    <location>
        <begin position="98"/>
        <end position="103"/>
    </location>
    <ligand>
        <name>acetyl-CoA</name>
        <dbReference type="ChEBI" id="CHEBI:57288"/>
    </ligand>
</feature>